<dbReference type="InterPro" id="IPR029063">
    <property type="entry name" value="SAM-dependent_MTases_sf"/>
</dbReference>
<dbReference type="InterPro" id="IPR001678">
    <property type="entry name" value="MeTrfase_RsmB-F_NOP2_dom"/>
</dbReference>
<name>E6PZ06_9ZZZZ</name>
<evidence type="ECO:0000256" key="4">
    <source>
        <dbReference type="ARBA" id="ARBA00022884"/>
    </source>
</evidence>
<organism evidence="6">
    <name type="scientific">mine drainage metagenome</name>
    <dbReference type="NCBI Taxonomy" id="410659"/>
    <lineage>
        <taxon>unclassified sequences</taxon>
        <taxon>metagenomes</taxon>
        <taxon>ecological metagenomes</taxon>
    </lineage>
</organism>
<gene>
    <name evidence="6" type="ORF">CARN3_1161</name>
</gene>
<dbReference type="InterPro" id="IPR023267">
    <property type="entry name" value="RCMT"/>
</dbReference>
<dbReference type="Gene3D" id="3.40.50.150">
    <property type="entry name" value="Vaccinia Virus protein VP39"/>
    <property type="match status" value="1"/>
</dbReference>
<keyword evidence="1" id="KW-0489">Methyltransferase</keyword>
<evidence type="ECO:0000256" key="2">
    <source>
        <dbReference type="ARBA" id="ARBA00022679"/>
    </source>
</evidence>
<dbReference type="PRINTS" id="PR02008">
    <property type="entry name" value="RCMTFAMILY"/>
</dbReference>
<keyword evidence="2" id="KW-0808">Transferase</keyword>
<dbReference type="PANTHER" id="PTHR22807:SF53">
    <property type="entry name" value="RIBOSOMAL RNA SMALL SUBUNIT METHYLTRANSFERASE B-RELATED"/>
    <property type="match status" value="1"/>
</dbReference>
<comment type="caution">
    <text evidence="6">The sequence shown here is derived from an EMBL/GenBank/DDBJ whole genome shotgun (WGS) entry which is preliminary data.</text>
</comment>
<dbReference type="Pfam" id="PF01189">
    <property type="entry name" value="Methyltr_RsmB-F"/>
    <property type="match status" value="1"/>
</dbReference>
<accession>E6PZ06</accession>
<reference evidence="6" key="1">
    <citation type="submission" date="2009-10" db="EMBL/GenBank/DDBJ databases">
        <title>Diversity of trophic interactions inside an arsenic-rich microbial ecosystem.</title>
        <authorList>
            <person name="Bertin P.N."/>
            <person name="Heinrich-Salmeron A."/>
            <person name="Pelletier E."/>
            <person name="Goulhen-Chollet F."/>
            <person name="Arsene-Ploetze F."/>
            <person name="Gallien S."/>
            <person name="Calteau A."/>
            <person name="Vallenet D."/>
            <person name="Casiot C."/>
            <person name="Chane-Woon-Ming B."/>
            <person name="Giloteaux L."/>
            <person name="Barakat M."/>
            <person name="Bonnefoy V."/>
            <person name="Bruneel O."/>
            <person name="Chandler M."/>
            <person name="Cleiss J."/>
            <person name="Duran R."/>
            <person name="Elbaz-Poulichet F."/>
            <person name="Fonknechten N."/>
            <person name="Lauga B."/>
            <person name="Mornico D."/>
            <person name="Ortet P."/>
            <person name="Schaeffer C."/>
            <person name="Siguier P."/>
            <person name="Alexander Thil Smith A."/>
            <person name="Van Dorsselaer A."/>
            <person name="Weissenbach J."/>
            <person name="Medigue C."/>
            <person name="Le Paslier D."/>
        </authorList>
    </citation>
    <scope>NUCLEOTIDE SEQUENCE</scope>
</reference>
<feature type="domain" description="SAM-dependent MTase RsmB/NOP-type" evidence="5">
    <location>
        <begin position="1"/>
        <end position="184"/>
    </location>
</feature>
<dbReference type="AlphaFoldDB" id="E6PZ06"/>
<proteinExistence type="predicted"/>
<dbReference type="GO" id="GO:0001510">
    <property type="term" value="P:RNA methylation"/>
    <property type="evidence" value="ECO:0007669"/>
    <property type="project" value="InterPro"/>
</dbReference>
<keyword evidence="3" id="KW-0949">S-adenosyl-L-methionine</keyword>
<protein>
    <recommendedName>
        <fullName evidence="5">SAM-dependent MTase RsmB/NOP-type domain-containing protein</fullName>
    </recommendedName>
</protein>
<dbReference type="PANTHER" id="PTHR22807">
    <property type="entry name" value="NOP2 YEAST -RELATED NOL1/NOP2/FMU SUN DOMAIN-CONTAINING"/>
    <property type="match status" value="1"/>
</dbReference>
<dbReference type="EMBL" id="CABN01000100">
    <property type="protein sequence ID" value="CBI00165.1"/>
    <property type="molecule type" value="Genomic_DNA"/>
</dbReference>
<dbReference type="InterPro" id="IPR049560">
    <property type="entry name" value="MeTrfase_RsmB-F_NOP2_cat"/>
</dbReference>
<dbReference type="PROSITE" id="PS51686">
    <property type="entry name" value="SAM_MT_RSMB_NOP"/>
    <property type="match status" value="1"/>
</dbReference>
<keyword evidence="4" id="KW-0694">RNA-binding</keyword>
<dbReference type="GO" id="GO:0008173">
    <property type="term" value="F:RNA methyltransferase activity"/>
    <property type="evidence" value="ECO:0007669"/>
    <property type="project" value="InterPro"/>
</dbReference>
<evidence type="ECO:0000256" key="3">
    <source>
        <dbReference type="ARBA" id="ARBA00022691"/>
    </source>
</evidence>
<dbReference type="GO" id="GO:0003723">
    <property type="term" value="F:RNA binding"/>
    <property type="evidence" value="ECO:0007669"/>
    <property type="project" value="UniProtKB-KW"/>
</dbReference>
<sequence length="184" mass="20768">MSPERLKAMRERFAITATQHLTQGIETRLVDATTLPRTDVPASYDLVLVDAPCSGTGTLGRNPEIRHRLCPEDFAPQHQRQCALLRAALQLGQKRVLYSTCSLEPEENQHVVAQVISENPDWQQVSLRDQIESLREQNRLTPLGAEYLHRSLLPDGALQLMPAVFDENHIVSTDGFYLAMLERL</sequence>
<evidence type="ECO:0000313" key="6">
    <source>
        <dbReference type="EMBL" id="CBI00165.1"/>
    </source>
</evidence>
<evidence type="ECO:0000256" key="1">
    <source>
        <dbReference type="ARBA" id="ARBA00022603"/>
    </source>
</evidence>
<dbReference type="SUPFAM" id="SSF53335">
    <property type="entry name" value="S-adenosyl-L-methionine-dependent methyltransferases"/>
    <property type="match status" value="1"/>
</dbReference>
<evidence type="ECO:0000259" key="5">
    <source>
        <dbReference type="PROSITE" id="PS51686"/>
    </source>
</evidence>